<dbReference type="EMBL" id="JAFLEQ010000014">
    <property type="protein sequence ID" value="MBN9644463.1"/>
    <property type="molecule type" value="Genomic_DNA"/>
</dbReference>
<evidence type="ECO:0000313" key="1">
    <source>
        <dbReference type="EMBL" id="MBN9644463.1"/>
    </source>
</evidence>
<name>A0A939E2A1_9CORY</name>
<protein>
    <submittedName>
        <fullName evidence="1">DUF4411 family protein</fullName>
    </submittedName>
</protein>
<organism evidence="1 2">
    <name type="scientific">Corynebacterium mendelii</name>
    <dbReference type="NCBI Taxonomy" id="2765362"/>
    <lineage>
        <taxon>Bacteria</taxon>
        <taxon>Bacillati</taxon>
        <taxon>Actinomycetota</taxon>
        <taxon>Actinomycetes</taxon>
        <taxon>Mycobacteriales</taxon>
        <taxon>Corynebacteriaceae</taxon>
        <taxon>Corynebacterium</taxon>
    </lineage>
</organism>
<reference evidence="1" key="1">
    <citation type="submission" date="2021-03" db="EMBL/GenBank/DDBJ databases">
        <authorList>
            <person name="Sun Q."/>
        </authorList>
    </citation>
    <scope>NUCLEOTIDE SEQUENCE</scope>
    <source>
        <strain evidence="1">CCM 8862</strain>
    </source>
</reference>
<sequence length="61" mass="6470">MSVADSWIVAAATSRHLTIVTYEVSAKSAKSKVKIPDAAEALGVPCIDPRRMCRNGKIVVG</sequence>
<comment type="caution">
    <text evidence="1">The sequence shown here is derived from an EMBL/GenBank/DDBJ whole genome shotgun (WGS) entry which is preliminary data.</text>
</comment>
<accession>A0A939E2A1</accession>
<dbReference type="Pfam" id="PF14367">
    <property type="entry name" value="DUF4411"/>
    <property type="match status" value="1"/>
</dbReference>
<keyword evidence="2" id="KW-1185">Reference proteome</keyword>
<dbReference type="Proteomes" id="UP000664332">
    <property type="component" value="Unassembled WGS sequence"/>
</dbReference>
<gene>
    <name evidence="1" type="ORF">JZY06_07540</name>
</gene>
<dbReference type="InterPro" id="IPR016541">
    <property type="entry name" value="UCP008505"/>
</dbReference>
<dbReference type="AlphaFoldDB" id="A0A939E2A1"/>
<proteinExistence type="predicted"/>
<evidence type="ECO:0000313" key="2">
    <source>
        <dbReference type="Proteomes" id="UP000664332"/>
    </source>
</evidence>